<gene>
    <name evidence="1" type="ORF">JDN41_12895</name>
</gene>
<comment type="caution">
    <text evidence="1">The sequence shown here is derived from an EMBL/GenBank/DDBJ whole genome shotgun (WGS) entry which is preliminary data.</text>
</comment>
<protein>
    <submittedName>
        <fullName evidence="1">SctK family type III secretion system sorting platform protein</fullName>
    </submittedName>
</protein>
<organism evidence="1 2">
    <name type="scientific">Rhodomicrobium udaipurense</name>
    <dbReference type="NCBI Taxonomy" id="1202716"/>
    <lineage>
        <taxon>Bacteria</taxon>
        <taxon>Pseudomonadati</taxon>
        <taxon>Pseudomonadota</taxon>
        <taxon>Alphaproteobacteria</taxon>
        <taxon>Hyphomicrobiales</taxon>
        <taxon>Hyphomicrobiaceae</taxon>
        <taxon>Rhodomicrobium</taxon>
    </lineage>
</organism>
<reference evidence="1 2" key="1">
    <citation type="submission" date="2020-12" db="EMBL/GenBank/DDBJ databases">
        <title>Revised draft genomes of Rhodomicrobium vannielii ATCC 17100 and Rhodomicrobium udaipurense JA643.</title>
        <authorList>
            <person name="Conners E.M."/>
            <person name="Davenport E.J."/>
            <person name="Bose A."/>
        </authorList>
    </citation>
    <scope>NUCLEOTIDE SEQUENCE [LARGE SCALE GENOMIC DNA]</scope>
    <source>
        <strain evidence="1 2">JA643</strain>
    </source>
</reference>
<accession>A0A8I1GIL0</accession>
<dbReference type="EMBL" id="JAEMUK010000079">
    <property type="protein sequence ID" value="MBJ7544445.1"/>
    <property type="molecule type" value="Genomic_DNA"/>
</dbReference>
<dbReference type="Proteomes" id="UP000623250">
    <property type="component" value="Unassembled WGS sequence"/>
</dbReference>
<keyword evidence="2" id="KW-1185">Reference proteome</keyword>
<evidence type="ECO:0000313" key="1">
    <source>
        <dbReference type="EMBL" id="MBJ7544445.1"/>
    </source>
</evidence>
<dbReference type="RefSeq" id="WP_037235697.1">
    <property type="nucleotide sequence ID" value="NZ_JAEMUK010000079.1"/>
</dbReference>
<dbReference type="InterPro" id="IPR009510">
    <property type="entry name" value="T3SS_K"/>
</dbReference>
<name>A0A8I1GIL0_9HYPH</name>
<dbReference type="AlphaFoldDB" id="A0A8I1GIL0"/>
<proteinExistence type="predicted"/>
<dbReference type="Pfam" id="PF06578">
    <property type="entry name" value="YscK"/>
    <property type="match status" value="1"/>
</dbReference>
<evidence type="ECO:0000313" key="2">
    <source>
        <dbReference type="Proteomes" id="UP000623250"/>
    </source>
</evidence>
<sequence length="208" mass="22500">MTLANTSNWADFDRSPISYIHPERSGEWFSDLPQHLVASLSGNQRLRPRLSEMIARHYHLPPVPAVASDIDHAIAALDARVLETIIAAAGAVWYGHAFAKTIDKASLAAVLALVDEKTYRFAVEHAELAPPTGDAIVSPPTADALNEAGRGCFIAWIEALPEWLGGRVALKFPAAFIASGALGDQQVYGPAIVRKCADFVDRERKPHG</sequence>